<proteinExistence type="predicted"/>
<keyword evidence="4" id="KW-1015">Disulfide bond</keyword>
<evidence type="ECO:0000256" key="2">
    <source>
        <dbReference type="ARBA" id="ARBA00022729"/>
    </source>
</evidence>
<dbReference type="AlphaFoldDB" id="A0A0F7SDL4"/>
<keyword evidence="5" id="KW-0175">Coiled coil</keyword>
<gene>
    <name evidence="9" type="primary">SSCI81980.1</name>
    <name evidence="8" type="ORF">SPSC_00573</name>
</gene>
<evidence type="ECO:0000256" key="6">
    <source>
        <dbReference type="SAM" id="SignalP"/>
    </source>
</evidence>
<keyword evidence="2 6" id="KW-0732">Signal</keyword>
<sequence length="578" mass="63506">MVRLNNLAVAALAAGAISASASSSFATPLRGVAPADATKYQPTKNAQGQLRWKCLDGSKELSFSAINDDYCDCPDGSDEPGTSACPNSTFFCANHGHTPAYIRSSRVDDGICDPECCDGSDEKDGKIHCPDRCAKVGKEYRKKMTELEDLRRAGAKIRDKYIADGRKEKESLEAEIAKLEIEVQVATENEARLKDELTRAETSDKDVIDAKIKTPLYVKLVDHQTAIKALQDKNAALKAELSILTLLLDDLAKGYNPNYQDMAVKGAVVAYKEWRGTAAASEVKEEGDADSANSVDQLAAENVKLSQLLDEGDWPAAKISALLGDDPLDIMDRGLGGAAHDKRVYTAESDGGLLFRIHEYLPDGIVPYFEAMVDTLLDVLIKANVITDVKRMRPKSSSSADEPENVSAARRLHTEAANHLSRTSQDLSTRKHRLSEFSTRYGREAEFKALENKCFSRDMGEYTYEYCFFGRATQIPKNGGAQISLGSFSQFNPQQNKKPEEDAYWLQQIYARGQKCWNGPERSAVVDLECGVENKVLNVFEAEKCIYSIKVATPAVCFPVKEPEAEAAGGDHQVKDEL</sequence>
<feature type="domain" description="MRH" evidence="7">
    <location>
        <begin position="452"/>
        <end position="559"/>
    </location>
</feature>
<dbReference type="InterPro" id="IPR009011">
    <property type="entry name" value="Man6P_isomerase_rcpt-bd_dom_sf"/>
</dbReference>
<dbReference type="GO" id="GO:0017177">
    <property type="term" value="C:glucosidase II complex"/>
    <property type="evidence" value="ECO:0007669"/>
    <property type="project" value="TreeGrafter"/>
</dbReference>
<dbReference type="Pfam" id="PF12999">
    <property type="entry name" value="PRKCSH-like"/>
    <property type="match status" value="1"/>
</dbReference>
<dbReference type="STRING" id="49012.A0A0F7SDL4"/>
<evidence type="ECO:0000256" key="3">
    <source>
        <dbReference type="ARBA" id="ARBA00022824"/>
    </source>
</evidence>
<keyword evidence="10" id="KW-1185">Reference proteome</keyword>
<feature type="chain" id="PRO_5015039111" description="Glucosidase 2 subunit beta" evidence="6">
    <location>
        <begin position="22"/>
        <end position="578"/>
    </location>
</feature>
<evidence type="ECO:0000313" key="9">
    <source>
        <dbReference type="EMBL" id="CDW99670.1"/>
    </source>
</evidence>
<keyword evidence="3" id="KW-0256">Endoplasmic reticulum</keyword>
<dbReference type="EMBL" id="CCFA01004960">
    <property type="protein sequence ID" value="CDW99670.1"/>
    <property type="molecule type" value="Genomic_DNA"/>
</dbReference>
<dbReference type="Gene3D" id="2.70.130.10">
    <property type="entry name" value="Mannose-6-phosphate receptor binding domain"/>
    <property type="match status" value="1"/>
</dbReference>
<evidence type="ECO:0000313" key="8">
    <source>
        <dbReference type="EMBL" id="CDU21943.1"/>
    </source>
</evidence>
<evidence type="ECO:0000256" key="5">
    <source>
        <dbReference type="SAM" id="Coils"/>
    </source>
</evidence>
<name>A0A0F7SDL4_9BASI</name>
<dbReference type="Proteomes" id="UP000242770">
    <property type="component" value="Unassembled WGS sequence"/>
</dbReference>
<reference evidence="10" key="3">
    <citation type="submission" date="2014-06" db="EMBL/GenBank/DDBJ databases">
        <authorList>
            <person name="Berkman P.J."/>
        </authorList>
    </citation>
    <scope>NUCLEOTIDE SEQUENCE [LARGE SCALE GENOMIC DNA]</scope>
</reference>
<dbReference type="SUPFAM" id="SSF50911">
    <property type="entry name" value="Mannose 6-phosphate receptor domain"/>
    <property type="match status" value="1"/>
</dbReference>
<evidence type="ECO:0000256" key="4">
    <source>
        <dbReference type="ARBA" id="ARBA00023157"/>
    </source>
</evidence>
<dbReference type="InterPro" id="IPR028146">
    <property type="entry name" value="PRKCSH_N"/>
</dbReference>
<dbReference type="PANTHER" id="PTHR12630">
    <property type="entry name" value="N-LINKED OLIGOSACCHARIDE PROCESSING"/>
    <property type="match status" value="1"/>
</dbReference>
<dbReference type="Pfam" id="PF13015">
    <property type="entry name" value="PRKCSH_1"/>
    <property type="match status" value="1"/>
</dbReference>
<dbReference type="EMBL" id="LK056654">
    <property type="protein sequence ID" value="CDU21943.1"/>
    <property type="molecule type" value="Genomic_DNA"/>
</dbReference>
<evidence type="ECO:0000259" key="7">
    <source>
        <dbReference type="PROSITE" id="PS51914"/>
    </source>
</evidence>
<dbReference type="GO" id="GO:0006491">
    <property type="term" value="P:N-glycan processing"/>
    <property type="evidence" value="ECO:0007669"/>
    <property type="project" value="TreeGrafter"/>
</dbReference>
<feature type="coiled-coil region" evidence="5">
    <location>
        <begin position="162"/>
        <end position="247"/>
    </location>
</feature>
<reference evidence="9" key="1">
    <citation type="submission" date="2014-06" db="EMBL/GenBank/DDBJ databases">
        <authorList>
            <person name="Berkman J.Paul."/>
        </authorList>
    </citation>
    <scope>NUCLEOTIDE SEQUENCE [LARGE SCALE GENOMIC DNA]</scope>
</reference>
<accession>A0A0F7SDL4</accession>
<feature type="signal peptide" evidence="6">
    <location>
        <begin position="1"/>
        <end position="21"/>
    </location>
</feature>
<organism evidence="9 10">
    <name type="scientific">Sporisorium scitamineum</name>
    <dbReference type="NCBI Taxonomy" id="49012"/>
    <lineage>
        <taxon>Eukaryota</taxon>
        <taxon>Fungi</taxon>
        <taxon>Dikarya</taxon>
        <taxon>Basidiomycota</taxon>
        <taxon>Ustilaginomycotina</taxon>
        <taxon>Ustilaginomycetes</taxon>
        <taxon>Ustilaginales</taxon>
        <taxon>Ustilaginaceae</taxon>
        <taxon>Sporisorium</taxon>
    </lineage>
</organism>
<dbReference type="OrthoDB" id="202234at2759"/>
<dbReference type="InterPro" id="IPR036607">
    <property type="entry name" value="PRKCSH"/>
</dbReference>
<dbReference type="PANTHER" id="PTHR12630:SF1">
    <property type="entry name" value="GLUCOSIDASE 2 SUBUNIT BETA"/>
    <property type="match status" value="1"/>
</dbReference>
<evidence type="ECO:0000313" key="10">
    <source>
        <dbReference type="Proteomes" id="UP000242770"/>
    </source>
</evidence>
<dbReference type="InterPro" id="IPR039794">
    <property type="entry name" value="Gtb1-like"/>
</dbReference>
<protein>
    <recommendedName>
        <fullName evidence="1">Glucosidase 2 subunit beta</fullName>
    </recommendedName>
</protein>
<dbReference type="InterPro" id="IPR044865">
    <property type="entry name" value="MRH_dom"/>
</dbReference>
<dbReference type="PROSITE" id="PS51914">
    <property type="entry name" value="MRH"/>
    <property type="match status" value="1"/>
</dbReference>
<reference evidence="8" key="2">
    <citation type="submission" date="2014-06" db="EMBL/GenBank/DDBJ databases">
        <authorList>
            <person name="Ju J."/>
            <person name="Zhang J."/>
        </authorList>
    </citation>
    <scope>NUCLEOTIDE SEQUENCE</scope>
    <source>
        <strain evidence="8">SscI8</strain>
    </source>
</reference>
<evidence type="ECO:0000256" key="1">
    <source>
        <dbReference type="ARBA" id="ARBA00022387"/>
    </source>
</evidence>